<proteinExistence type="predicted"/>
<evidence type="ECO:0000313" key="1">
    <source>
        <dbReference type="EMBL" id="GFO22926.1"/>
    </source>
</evidence>
<sequence length="242" mass="27433">MCRAASKTKREKRSLVKSIIVDHLSLPDMDEDTSKRHLKPCLELINHAKQNICQKGEEQEVFIIAVHSRNGPFHREDLIRNKRIRGQKLVTLIWILYHMIVQPSHCISESSQFVKLQTLKFVCAIDLLPLTSSPGGSKYLECARECKRQPDCTAFMFTPYDVSLQPAGVKINSEYVETSTYKGKSFTFNKGQNFEIAILATTSGFAVFTNAIYIKTVQATAYMVGDIGFIDLIDVEVFRVAY</sequence>
<reference evidence="1 2" key="1">
    <citation type="journal article" date="2021" name="Elife">
        <title>Chloroplast acquisition without the gene transfer in kleptoplastic sea slugs, Plakobranchus ocellatus.</title>
        <authorList>
            <person name="Maeda T."/>
            <person name="Takahashi S."/>
            <person name="Yoshida T."/>
            <person name="Shimamura S."/>
            <person name="Takaki Y."/>
            <person name="Nagai Y."/>
            <person name="Toyoda A."/>
            <person name="Suzuki Y."/>
            <person name="Arimoto A."/>
            <person name="Ishii H."/>
            <person name="Satoh N."/>
            <person name="Nishiyama T."/>
            <person name="Hasebe M."/>
            <person name="Maruyama T."/>
            <person name="Minagawa J."/>
            <person name="Obokata J."/>
            <person name="Shigenobu S."/>
        </authorList>
    </citation>
    <scope>NUCLEOTIDE SEQUENCE [LARGE SCALE GENOMIC DNA]</scope>
</reference>
<accession>A0AAV4BR25</accession>
<name>A0AAV4BR25_9GAST</name>
<evidence type="ECO:0008006" key="3">
    <source>
        <dbReference type="Google" id="ProtNLM"/>
    </source>
</evidence>
<evidence type="ECO:0000313" key="2">
    <source>
        <dbReference type="Proteomes" id="UP000735302"/>
    </source>
</evidence>
<comment type="caution">
    <text evidence="1">The sequence shown here is derived from an EMBL/GenBank/DDBJ whole genome shotgun (WGS) entry which is preliminary data.</text>
</comment>
<keyword evidence="2" id="KW-1185">Reference proteome</keyword>
<dbReference type="AlphaFoldDB" id="A0AAV4BR25"/>
<dbReference type="EMBL" id="BLXT01005465">
    <property type="protein sequence ID" value="GFO22926.1"/>
    <property type="molecule type" value="Genomic_DNA"/>
</dbReference>
<dbReference type="Proteomes" id="UP000735302">
    <property type="component" value="Unassembled WGS sequence"/>
</dbReference>
<gene>
    <name evidence="1" type="ORF">PoB_004943100</name>
</gene>
<protein>
    <recommendedName>
        <fullName evidence="3">Apple domain-containing protein</fullName>
    </recommendedName>
</protein>
<organism evidence="1 2">
    <name type="scientific">Plakobranchus ocellatus</name>
    <dbReference type="NCBI Taxonomy" id="259542"/>
    <lineage>
        <taxon>Eukaryota</taxon>
        <taxon>Metazoa</taxon>
        <taxon>Spiralia</taxon>
        <taxon>Lophotrochozoa</taxon>
        <taxon>Mollusca</taxon>
        <taxon>Gastropoda</taxon>
        <taxon>Heterobranchia</taxon>
        <taxon>Euthyneura</taxon>
        <taxon>Panpulmonata</taxon>
        <taxon>Sacoglossa</taxon>
        <taxon>Placobranchoidea</taxon>
        <taxon>Plakobranchidae</taxon>
        <taxon>Plakobranchus</taxon>
    </lineage>
</organism>